<evidence type="ECO:0000313" key="2">
    <source>
        <dbReference type="EMBL" id="VAW27409.1"/>
    </source>
</evidence>
<dbReference type="Pfam" id="PF02627">
    <property type="entry name" value="CMD"/>
    <property type="match status" value="1"/>
</dbReference>
<proteinExistence type="predicted"/>
<feature type="domain" description="Carboxymuconolactone decarboxylase-like" evidence="1">
    <location>
        <begin position="32"/>
        <end position="108"/>
    </location>
</feature>
<dbReference type="PANTHER" id="PTHR33930">
    <property type="entry name" value="ALKYL HYDROPEROXIDE REDUCTASE AHPD"/>
    <property type="match status" value="1"/>
</dbReference>
<dbReference type="InterPro" id="IPR029032">
    <property type="entry name" value="AhpD-like"/>
</dbReference>
<dbReference type="SUPFAM" id="SSF69118">
    <property type="entry name" value="AhpD-like"/>
    <property type="match status" value="1"/>
</dbReference>
<dbReference type="PANTHER" id="PTHR33930:SF2">
    <property type="entry name" value="BLR3452 PROTEIN"/>
    <property type="match status" value="1"/>
</dbReference>
<dbReference type="InterPro" id="IPR004675">
    <property type="entry name" value="AhpD_core"/>
</dbReference>
<organism evidence="2">
    <name type="scientific">hydrothermal vent metagenome</name>
    <dbReference type="NCBI Taxonomy" id="652676"/>
    <lineage>
        <taxon>unclassified sequences</taxon>
        <taxon>metagenomes</taxon>
        <taxon>ecological metagenomes</taxon>
    </lineage>
</organism>
<reference evidence="2" key="1">
    <citation type="submission" date="2018-06" db="EMBL/GenBank/DDBJ databases">
        <authorList>
            <person name="Zhirakovskaya E."/>
        </authorList>
    </citation>
    <scope>NUCLEOTIDE SEQUENCE</scope>
</reference>
<gene>
    <name evidence="2" type="ORF">MNBD_BACTEROID07-735</name>
</gene>
<accession>A0A3B0US08</accession>
<name>A0A3B0US08_9ZZZZ</name>
<dbReference type="InterPro" id="IPR003779">
    <property type="entry name" value="CMD-like"/>
</dbReference>
<sequence length="121" mass="13751">MKAVKPDDFNTYREAMNEKILAAPNNKIIKRIFNIDTNAYLAGALDEKTKEMLGLVASMVLKCDDCIYYHLEGCFSKGVTTEELMEIFGVANLVGGTIVVPHTRRAMEFWEYLHEKQGNEE</sequence>
<protein>
    <recommendedName>
        <fullName evidence="1">Carboxymuconolactone decarboxylase-like domain-containing protein</fullName>
    </recommendedName>
</protein>
<dbReference type="Gene3D" id="1.20.1290.10">
    <property type="entry name" value="AhpD-like"/>
    <property type="match status" value="1"/>
</dbReference>
<dbReference type="AlphaFoldDB" id="A0A3B0US08"/>
<dbReference type="NCBIfam" id="TIGR00778">
    <property type="entry name" value="ahpD_dom"/>
    <property type="match status" value="1"/>
</dbReference>
<dbReference type="GO" id="GO:0051920">
    <property type="term" value="F:peroxiredoxin activity"/>
    <property type="evidence" value="ECO:0007669"/>
    <property type="project" value="InterPro"/>
</dbReference>
<dbReference type="EMBL" id="UOET01000107">
    <property type="protein sequence ID" value="VAW27409.1"/>
    <property type="molecule type" value="Genomic_DNA"/>
</dbReference>
<evidence type="ECO:0000259" key="1">
    <source>
        <dbReference type="Pfam" id="PF02627"/>
    </source>
</evidence>